<dbReference type="PANTHER" id="PTHR24235:SF29">
    <property type="entry name" value="GH23382P"/>
    <property type="match status" value="1"/>
</dbReference>
<keyword evidence="3 9" id="KW-0812">Transmembrane</keyword>
<organism evidence="11 12">
    <name type="scientific">Amphibalanus amphitrite</name>
    <name type="common">Striped barnacle</name>
    <name type="synonym">Balanus amphitrite</name>
    <dbReference type="NCBI Taxonomy" id="1232801"/>
    <lineage>
        <taxon>Eukaryota</taxon>
        <taxon>Metazoa</taxon>
        <taxon>Ecdysozoa</taxon>
        <taxon>Arthropoda</taxon>
        <taxon>Crustacea</taxon>
        <taxon>Multicrustacea</taxon>
        <taxon>Cirripedia</taxon>
        <taxon>Thoracica</taxon>
        <taxon>Thoracicalcarea</taxon>
        <taxon>Balanomorpha</taxon>
        <taxon>Balanoidea</taxon>
        <taxon>Balanidae</taxon>
        <taxon>Amphibalaninae</taxon>
        <taxon>Amphibalanus</taxon>
    </lineage>
</organism>
<gene>
    <name evidence="11" type="primary">SIFaR_0</name>
    <name evidence="11" type="ORF">FJT64_018686</name>
</gene>
<proteinExistence type="inferred from homology"/>
<reference evidence="11 12" key="1">
    <citation type="submission" date="2019-07" db="EMBL/GenBank/DDBJ databases">
        <title>Draft genome assembly of a fouling barnacle, Amphibalanus amphitrite (Darwin, 1854): The first reference genome for Thecostraca.</title>
        <authorList>
            <person name="Kim W."/>
        </authorList>
    </citation>
    <scope>NUCLEOTIDE SEQUENCE [LARGE SCALE GENOMIC DNA]</scope>
    <source>
        <strain evidence="11">SNU_AA5</strain>
        <tissue evidence="11">Soma without cirri and trophi</tissue>
    </source>
</reference>
<dbReference type="PRINTS" id="PR00237">
    <property type="entry name" value="GPCRRHODOPSN"/>
</dbReference>
<evidence type="ECO:0000259" key="10">
    <source>
        <dbReference type="PROSITE" id="PS50262"/>
    </source>
</evidence>
<comment type="similarity">
    <text evidence="2">Belongs to the G-protein coupled receptor 1 family.</text>
</comment>
<name>A0A6A4X5R6_AMPAM</name>
<evidence type="ECO:0000313" key="12">
    <source>
        <dbReference type="Proteomes" id="UP000440578"/>
    </source>
</evidence>
<evidence type="ECO:0000256" key="5">
    <source>
        <dbReference type="ARBA" id="ARBA00023040"/>
    </source>
</evidence>
<evidence type="ECO:0000256" key="7">
    <source>
        <dbReference type="ARBA" id="ARBA00023170"/>
    </source>
</evidence>
<dbReference type="GO" id="GO:0016020">
    <property type="term" value="C:membrane"/>
    <property type="evidence" value="ECO:0007669"/>
    <property type="project" value="UniProtKB-SubCell"/>
</dbReference>
<evidence type="ECO:0000256" key="1">
    <source>
        <dbReference type="ARBA" id="ARBA00004141"/>
    </source>
</evidence>
<dbReference type="Pfam" id="PF00001">
    <property type="entry name" value="7tm_1"/>
    <property type="match status" value="1"/>
</dbReference>
<comment type="subcellular location">
    <subcellularLocation>
        <location evidence="1">Membrane</location>
        <topology evidence="1">Multi-pass membrane protein</topology>
    </subcellularLocation>
</comment>
<evidence type="ECO:0000256" key="6">
    <source>
        <dbReference type="ARBA" id="ARBA00023136"/>
    </source>
</evidence>
<dbReference type="SUPFAM" id="SSF81321">
    <property type="entry name" value="Family A G protein-coupled receptor-like"/>
    <property type="match status" value="1"/>
</dbReference>
<feature type="transmembrane region" description="Helical" evidence="9">
    <location>
        <begin position="127"/>
        <end position="153"/>
    </location>
</feature>
<evidence type="ECO:0000313" key="11">
    <source>
        <dbReference type="EMBL" id="KAF0310288.1"/>
    </source>
</evidence>
<sequence>MADATTAWPNMAALWNVTGPDHAETLRSQAIQARESARAIAAWRPLHEAAHPLVDAAANITDVTMTSSLGNGTGAPPAGDLLRHDLTVSAVLCVAYLIVFVVGLLGNSCVVAVVCRCPRMRSATNYFIANLAVADILVVVFCLPATLVSNIFVRE</sequence>
<evidence type="ECO:0000256" key="4">
    <source>
        <dbReference type="ARBA" id="ARBA00022989"/>
    </source>
</evidence>
<feature type="transmembrane region" description="Helical" evidence="9">
    <location>
        <begin position="86"/>
        <end position="115"/>
    </location>
</feature>
<keyword evidence="7 11" id="KW-0675">Receptor</keyword>
<dbReference type="PROSITE" id="PS50262">
    <property type="entry name" value="G_PROTEIN_RECEP_F1_2"/>
    <property type="match status" value="1"/>
</dbReference>
<comment type="caution">
    <text evidence="11">The sequence shown here is derived from an EMBL/GenBank/DDBJ whole genome shotgun (WGS) entry which is preliminary data.</text>
</comment>
<evidence type="ECO:0000256" key="3">
    <source>
        <dbReference type="ARBA" id="ARBA00022692"/>
    </source>
</evidence>
<dbReference type="InterPro" id="IPR017452">
    <property type="entry name" value="GPCR_Rhodpsn_7TM"/>
</dbReference>
<dbReference type="InterPro" id="IPR000276">
    <property type="entry name" value="GPCR_Rhodpsn"/>
</dbReference>
<evidence type="ECO:0000256" key="2">
    <source>
        <dbReference type="ARBA" id="ARBA00010663"/>
    </source>
</evidence>
<dbReference type="PANTHER" id="PTHR24235">
    <property type="entry name" value="NEUROPEPTIDE Y RECEPTOR"/>
    <property type="match status" value="1"/>
</dbReference>
<keyword evidence="8" id="KW-0807">Transducer</keyword>
<dbReference type="Proteomes" id="UP000440578">
    <property type="component" value="Unassembled WGS sequence"/>
</dbReference>
<keyword evidence="6 9" id="KW-0472">Membrane</keyword>
<dbReference type="Gene3D" id="1.20.1070.10">
    <property type="entry name" value="Rhodopsin 7-helix transmembrane proteins"/>
    <property type="match status" value="1"/>
</dbReference>
<evidence type="ECO:0000256" key="9">
    <source>
        <dbReference type="SAM" id="Phobius"/>
    </source>
</evidence>
<dbReference type="OrthoDB" id="5975505at2759"/>
<accession>A0A6A4X5R6</accession>
<keyword evidence="5" id="KW-0297">G-protein coupled receptor</keyword>
<dbReference type="GO" id="GO:0004930">
    <property type="term" value="F:G protein-coupled receptor activity"/>
    <property type="evidence" value="ECO:0007669"/>
    <property type="project" value="UniProtKB-KW"/>
</dbReference>
<dbReference type="EMBL" id="VIIS01000323">
    <property type="protein sequence ID" value="KAF0310288.1"/>
    <property type="molecule type" value="Genomic_DNA"/>
</dbReference>
<protein>
    <submittedName>
        <fullName evidence="11">Neuropeptide SIFamide receptor</fullName>
    </submittedName>
</protein>
<dbReference type="AlphaFoldDB" id="A0A6A4X5R6"/>
<keyword evidence="12" id="KW-1185">Reference proteome</keyword>
<feature type="domain" description="G-protein coupled receptors family 1 profile" evidence="10">
    <location>
        <begin position="106"/>
        <end position="155"/>
    </location>
</feature>
<keyword evidence="4 9" id="KW-1133">Transmembrane helix</keyword>
<evidence type="ECO:0000256" key="8">
    <source>
        <dbReference type="ARBA" id="ARBA00023224"/>
    </source>
</evidence>